<keyword evidence="2" id="KW-0812">Transmembrane</keyword>
<gene>
    <name evidence="3" type="ORF">TCIL3000_3_700</name>
</gene>
<dbReference type="EMBL" id="HE575316">
    <property type="protein sequence ID" value="CCC89649.1"/>
    <property type="molecule type" value="Genomic_DNA"/>
</dbReference>
<keyword evidence="2" id="KW-1133">Transmembrane helix</keyword>
<feature type="transmembrane region" description="Helical" evidence="2">
    <location>
        <begin position="163"/>
        <end position="182"/>
    </location>
</feature>
<keyword evidence="2" id="KW-0472">Membrane</keyword>
<dbReference type="VEuPathDB" id="TriTrypDB:TcIL3000_3_700"/>
<proteinExistence type="predicted"/>
<name>G0UJU4_TRYCI</name>
<protein>
    <submittedName>
        <fullName evidence="3">Uncharacterized protein TCIL3000_3_700</fullName>
    </submittedName>
</protein>
<accession>G0UJU4</accession>
<feature type="transmembrane region" description="Helical" evidence="2">
    <location>
        <begin position="128"/>
        <end position="151"/>
    </location>
</feature>
<evidence type="ECO:0000256" key="2">
    <source>
        <dbReference type="SAM" id="Phobius"/>
    </source>
</evidence>
<reference evidence="3" key="1">
    <citation type="journal article" date="2012" name="Proc. Natl. Acad. Sci. U.S.A.">
        <title>Antigenic diversity is generated by distinct evolutionary mechanisms in African trypanosome species.</title>
        <authorList>
            <person name="Jackson A.P."/>
            <person name="Berry A."/>
            <person name="Aslett M."/>
            <person name="Allison H.C."/>
            <person name="Burton P."/>
            <person name="Vavrova-Anderson J."/>
            <person name="Brown R."/>
            <person name="Browne H."/>
            <person name="Corton N."/>
            <person name="Hauser H."/>
            <person name="Gamble J."/>
            <person name="Gilderthorp R."/>
            <person name="Marcello L."/>
            <person name="McQuillan J."/>
            <person name="Otto T.D."/>
            <person name="Quail M.A."/>
            <person name="Sanders M.J."/>
            <person name="van Tonder A."/>
            <person name="Ginger M.L."/>
            <person name="Field M.C."/>
            <person name="Barry J.D."/>
            <person name="Hertz-Fowler C."/>
            <person name="Berriman M."/>
        </authorList>
    </citation>
    <scope>NUCLEOTIDE SEQUENCE</scope>
    <source>
        <strain evidence="3">IL3000</strain>
    </source>
</reference>
<feature type="compositionally biased region" description="Basic and acidic residues" evidence="1">
    <location>
        <begin position="20"/>
        <end position="40"/>
    </location>
</feature>
<organism evidence="3">
    <name type="scientific">Trypanosoma congolense (strain IL3000)</name>
    <dbReference type="NCBI Taxonomy" id="1068625"/>
    <lineage>
        <taxon>Eukaryota</taxon>
        <taxon>Discoba</taxon>
        <taxon>Euglenozoa</taxon>
        <taxon>Kinetoplastea</taxon>
        <taxon>Metakinetoplastina</taxon>
        <taxon>Trypanosomatida</taxon>
        <taxon>Trypanosomatidae</taxon>
        <taxon>Trypanosoma</taxon>
        <taxon>Nannomonas</taxon>
    </lineage>
</organism>
<evidence type="ECO:0000256" key="1">
    <source>
        <dbReference type="SAM" id="MobiDB-lite"/>
    </source>
</evidence>
<feature type="compositionally biased region" description="Polar residues" evidence="1">
    <location>
        <begin position="1"/>
        <end position="19"/>
    </location>
</feature>
<dbReference type="AlphaFoldDB" id="G0UJU4"/>
<evidence type="ECO:0000313" key="3">
    <source>
        <dbReference type="EMBL" id="CCC89649.1"/>
    </source>
</evidence>
<feature type="region of interest" description="Disordered" evidence="1">
    <location>
        <begin position="1"/>
        <end position="74"/>
    </location>
</feature>
<sequence>MQAARNTWNYDTHTHTHFNNSEKPKNGVREIHIDTTERLRAPTYTRRGNRRECQPLKKVSPTSKRPPLLAAKKKPAASKEVPRRWVLREGTHAFDVSSLKRADDSLPVVHSHHLYHQMYCLYKHSHRFTHLFLLNLHNSHIIFGNISFFFFFKLYHIIKKKHFQVPFTLYFFSLCINFARAPTMPLSPSLSL</sequence>